<dbReference type="Pfam" id="PF00351">
    <property type="entry name" value="Biopterin_H"/>
    <property type="match status" value="1"/>
</dbReference>
<name>A0A2P1DV97_ISOPU</name>
<evidence type="ECO:0000256" key="4">
    <source>
        <dbReference type="ARBA" id="ARBA00023002"/>
    </source>
</evidence>
<feature type="domain" description="Biopterin-dependent aromatic amino acid hydroxylase family profile" evidence="12">
    <location>
        <begin position="145"/>
        <end position="491"/>
    </location>
</feature>
<proteinExistence type="evidence at transcript level"/>
<dbReference type="Gene3D" id="1.10.800.10">
    <property type="entry name" value="Aromatic amino acid hydroxylase"/>
    <property type="match status" value="1"/>
</dbReference>
<evidence type="ECO:0000256" key="3">
    <source>
        <dbReference type="ARBA" id="ARBA00022723"/>
    </source>
</evidence>
<reference evidence="13" key="1">
    <citation type="journal article" date="2018" name="Nature">
        <title>Convergent evolution of bilaterian nerve cords.</title>
        <authorList>
            <person name="Martin-Duran J.M."/>
            <person name="Pang K."/>
            <person name="Borve A."/>
            <person name="Le H.S."/>
            <person name="Furu A."/>
            <person name="Cannon J.T."/>
            <person name="Jondelius U."/>
            <person name="Hejnol A."/>
        </authorList>
    </citation>
    <scope>NUCLEOTIDE SEQUENCE</scope>
</reference>
<evidence type="ECO:0000256" key="1">
    <source>
        <dbReference type="ARBA" id="ARBA00001954"/>
    </source>
</evidence>
<keyword evidence="5 7" id="KW-0408">Iron</keyword>
<dbReference type="PRINTS" id="PR00372">
    <property type="entry name" value="FYWHYDRXLASE"/>
</dbReference>
<dbReference type="AlphaFoldDB" id="A0A2P1DV97"/>
<evidence type="ECO:0000256" key="8">
    <source>
        <dbReference type="PIRSR" id="PIRSR601273-1"/>
    </source>
</evidence>
<dbReference type="InterPro" id="IPR018301">
    <property type="entry name" value="ArAA_hydroxylase_Fe/CU_BS"/>
</dbReference>
<dbReference type="PROSITE" id="PS51410">
    <property type="entry name" value="BH4_AAA_HYDROXYL_2"/>
    <property type="match status" value="1"/>
</dbReference>
<dbReference type="GO" id="GO:0043005">
    <property type="term" value="C:neuron projection"/>
    <property type="evidence" value="ECO:0007669"/>
    <property type="project" value="TreeGrafter"/>
</dbReference>
<sequence>MYYVRRKYLLDHYSAPEHGKLSLTNNSLRRKRGAFRSGGTKSGSFQLSLEANYEDANEKSHCAAVIVTETSGVDQLMDVMQVFKRNDIKINHIESRKPKNDDSKSSSISEFYVDLEGEPAALLIAINNLKSKVKEFTFGEKSPLVTEKPGVEELGDVPWFPRRIADLDKVSNRVLMYGDALDADHPGFKDPVYRERRKMYADIAYNYKQGERIPRIEYTEQEKETWRTIYRELNRLYPLYACREFLVNLPLLQLYAGYSEHCLPQLEDVSYFLSEKTGFVLRPVAGYLSSRDFLSGLAFRVFYCTQYIRHHKDPFYTPEPDCCHELLGHVPMLADRSFAAFSQEIGLASLGASDEEVERLSKLYFFTVEFGLCRQDGKVKIYGAGLLSSIGELKHAMEHTEKQRDFSMNAVMEMECKITTFQDGYFINNSFEVAKNELRNYAASIDRPFHLRYNPNSRCVETLITQRELLAALQETKQEMTQLVDAMARLNNRQQESIIPESRWDAVIGSLCRRRVSNDDDIPEEESPCNGGGIANGA</sequence>
<dbReference type="InterPro" id="IPR019774">
    <property type="entry name" value="Aromatic-AA_hydroxylase_C"/>
</dbReference>
<dbReference type="InterPro" id="IPR019773">
    <property type="entry name" value="Tyrosine_3-monooxygenase-like"/>
</dbReference>
<dbReference type="SUPFAM" id="SSF55021">
    <property type="entry name" value="ACT-like"/>
    <property type="match status" value="1"/>
</dbReference>
<dbReference type="EMBL" id="KY709766">
    <property type="protein sequence ID" value="AVK72317.1"/>
    <property type="molecule type" value="mRNA"/>
</dbReference>
<feature type="binding site" evidence="8">
    <location>
        <position position="388"/>
    </location>
    <ligand>
        <name>L-tryptophan</name>
        <dbReference type="ChEBI" id="CHEBI:57912"/>
    </ligand>
</feature>
<evidence type="ECO:0000256" key="9">
    <source>
        <dbReference type="PIRSR" id="PIRSR601273-2"/>
    </source>
</evidence>
<keyword evidence="4" id="KW-0560">Oxidoreductase</keyword>
<feature type="binding site" evidence="7">
    <location>
        <position position="369"/>
    </location>
    <ligand>
        <name>Fe cation</name>
        <dbReference type="ChEBI" id="CHEBI:24875"/>
    </ligand>
</feature>
<evidence type="ECO:0000259" key="12">
    <source>
        <dbReference type="PROSITE" id="PS51410"/>
    </source>
</evidence>
<dbReference type="GO" id="GO:0004510">
    <property type="term" value="F:tryptophan 5-monooxygenase activity"/>
    <property type="evidence" value="ECO:0007669"/>
    <property type="project" value="TreeGrafter"/>
</dbReference>
<dbReference type="PROSITE" id="PS00367">
    <property type="entry name" value="BH4_AAA_HYDROXYL_1"/>
    <property type="match status" value="1"/>
</dbReference>
<dbReference type="InterPro" id="IPR036951">
    <property type="entry name" value="ArAA_hydroxylase_sf"/>
</dbReference>
<dbReference type="GO" id="GO:0009072">
    <property type="term" value="P:aromatic amino acid metabolic process"/>
    <property type="evidence" value="ECO:0007669"/>
    <property type="project" value="InterPro"/>
</dbReference>
<keyword evidence="6" id="KW-0503">Monooxygenase</keyword>
<feature type="binding site" evidence="8">
    <location>
        <position position="287"/>
    </location>
    <ligand>
        <name>L-tryptophan</name>
        <dbReference type="ChEBI" id="CHEBI:57912"/>
    </ligand>
</feature>
<dbReference type="PIRSF" id="PIRSF000336">
    <property type="entry name" value="TH"/>
    <property type="match status" value="1"/>
</dbReference>
<feature type="coiled-coil region" evidence="10">
    <location>
        <begin position="466"/>
        <end position="493"/>
    </location>
</feature>
<feature type="binding site" evidence="7">
    <location>
        <position position="324"/>
    </location>
    <ligand>
        <name>Fe cation</name>
        <dbReference type="ChEBI" id="CHEBI:24875"/>
    </ligand>
</feature>
<comment type="similarity">
    <text evidence="2">Belongs to the biopterin-dependent aromatic amino acid hydroxylase family.</text>
</comment>
<feature type="binding site" evidence="8">
    <location>
        <position position="317"/>
    </location>
    <ligand>
        <name>L-tryptophan</name>
        <dbReference type="ChEBI" id="CHEBI:57912"/>
    </ligand>
</feature>
<dbReference type="SUPFAM" id="SSF56534">
    <property type="entry name" value="Aromatic aminoacid monoxygenases, catalytic and oligomerization domains"/>
    <property type="match status" value="1"/>
</dbReference>
<keyword evidence="3 7" id="KW-0479">Metal-binding</keyword>
<evidence type="ECO:0000256" key="10">
    <source>
        <dbReference type="SAM" id="Coils"/>
    </source>
</evidence>
<dbReference type="FunFam" id="1.10.800.10:FF:000004">
    <property type="entry name" value="Tyrosine 3-monooxygenase"/>
    <property type="match status" value="1"/>
</dbReference>
<dbReference type="InterPro" id="IPR045865">
    <property type="entry name" value="ACT-like_dom_sf"/>
</dbReference>
<feature type="region of interest" description="Disordered" evidence="11">
    <location>
        <begin position="519"/>
        <end position="538"/>
    </location>
</feature>
<evidence type="ECO:0000256" key="2">
    <source>
        <dbReference type="ARBA" id="ARBA00009712"/>
    </source>
</evidence>
<dbReference type="GO" id="GO:0046189">
    <property type="term" value="P:phenol-containing compound biosynthetic process"/>
    <property type="evidence" value="ECO:0007669"/>
    <property type="project" value="UniProtKB-ARBA"/>
</dbReference>
<keyword evidence="10" id="KW-0175">Coiled coil</keyword>
<protein>
    <submittedName>
        <fullName evidence="13">Tryptophan hydroxylase</fullName>
    </submittedName>
</protein>
<dbReference type="GO" id="GO:0005506">
    <property type="term" value="F:iron ion binding"/>
    <property type="evidence" value="ECO:0007669"/>
    <property type="project" value="InterPro"/>
</dbReference>
<evidence type="ECO:0000256" key="5">
    <source>
        <dbReference type="ARBA" id="ARBA00023004"/>
    </source>
</evidence>
<evidence type="ECO:0000256" key="11">
    <source>
        <dbReference type="SAM" id="MobiDB-lite"/>
    </source>
</evidence>
<dbReference type="PANTHER" id="PTHR11473">
    <property type="entry name" value="AROMATIC AMINO ACID HYDROXYLASE"/>
    <property type="match status" value="1"/>
</dbReference>
<feature type="binding site" evidence="8">
    <location>
        <position position="309"/>
    </location>
    <ligand>
        <name>L-tryptophan</name>
        <dbReference type="ChEBI" id="CHEBI:57912"/>
    </ligand>
</feature>
<feature type="binding site" evidence="7">
    <location>
        <position position="329"/>
    </location>
    <ligand>
        <name>Fe cation</name>
        <dbReference type="ChEBI" id="CHEBI:24875"/>
    </ligand>
</feature>
<organism evidence="13">
    <name type="scientific">Isodiametra pulchra</name>
    <name type="common">Acoelomorph flatworm</name>
    <name type="synonym">Convoluta pulchra</name>
    <dbReference type="NCBI Taxonomy" id="504439"/>
    <lineage>
        <taxon>Eukaryota</taxon>
        <taxon>Metazoa</taxon>
        <taxon>Xenacoelomorpha</taxon>
        <taxon>Acoelomorpha</taxon>
        <taxon>Acoela</taxon>
        <taxon>Isodiametridae</taxon>
        <taxon>Isodiametra</taxon>
    </lineage>
</organism>
<accession>A0A2P1DV97</accession>
<feature type="binding site" evidence="8">
    <location>
        <position position="418"/>
    </location>
    <ligand>
        <name>L-tryptophan</name>
        <dbReference type="ChEBI" id="CHEBI:57912"/>
    </ligand>
</feature>
<dbReference type="InterPro" id="IPR036329">
    <property type="entry name" value="Aro-AA_hydroxylase_C_sf"/>
</dbReference>
<evidence type="ECO:0000256" key="7">
    <source>
        <dbReference type="PIRSR" id="PIRSR000336-1"/>
    </source>
</evidence>
<evidence type="ECO:0000313" key="13">
    <source>
        <dbReference type="EMBL" id="AVK72317.1"/>
    </source>
</evidence>
<comment type="cofactor">
    <cofactor evidence="1 9">
        <name>Fe(2+)</name>
        <dbReference type="ChEBI" id="CHEBI:29033"/>
    </cofactor>
</comment>
<dbReference type="InterPro" id="IPR001273">
    <property type="entry name" value="ArAA_hydroxylase"/>
</dbReference>
<dbReference type="PANTHER" id="PTHR11473:SF16">
    <property type="entry name" value="TRYPTOPHAN 5-HYDROXYLASE 2"/>
    <property type="match status" value="1"/>
</dbReference>
<evidence type="ECO:0000256" key="6">
    <source>
        <dbReference type="ARBA" id="ARBA00023033"/>
    </source>
</evidence>